<evidence type="ECO:0008006" key="4">
    <source>
        <dbReference type="Google" id="ProtNLM"/>
    </source>
</evidence>
<organism evidence="2 3">
    <name type="scientific">Streptomyces roseoviridis</name>
    <dbReference type="NCBI Taxonomy" id="67361"/>
    <lineage>
        <taxon>Bacteria</taxon>
        <taxon>Bacillati</taxon>
        <taxon>Actinomycetota</taxon>
        <taxon>Actinomycetes</taxon>
        <taxon>Kitasatosporales</taxon>
        <taxon>Streptomycetaceae</taxon>
        <taxon>Streptomyces</taxon>
    </lineage>
</organism>
<feature type="region of interest" description="Disordered" evidence="1">
    <location>
        <begin position="26"/>
        <end position="49"/>
    </location>
</feature>
<name>A0ABV5QTN7_9ACTN</name>
<keyword evidence="3" id="KW-1185">Reference proteome</keyword>
<dbReference type="RefSeq" id="WP_345484645.1">
    <property type="nucleotide sequence ID" value="NZ_BAAAWU010000001.1"/>
</dbReference>
<evidence type="ECO:0000313" key="2">
    <source>
        <dbReference type="EMBL" id="MFB9556908.1"/>
    </source>
</evidence>
<reference evidence="2 3" key="1">
    <citation type="submission" date="2024-09" db="EMBL/GenBank/DDBJ databases">
        <authorList>
            <person name="Sun Q."/>
            <person name="Mori K."/>
        </authorList>
    </citation>
    <scope>NUCLEOTIDE SEQUENCE [LARGE SCALE GENOMIC DNA]</scope>
    <source>
        <strain evidence="2 3">JCM 4414</strain>
    </source>
</reference>
<feature type="compositionally biased region" description="Polar residues" evidence="1">
    <location>
        <begin position="30"/>
        <end position="41"/>
    </location>
</feature>
<gene>
    <name evidence="2" type="ORF">ACFFTP_22280</name>
</gene>
<accession>A0ABV5QTN7</accession>
<sequence>MKTCREFARIKARYTQETTYLLNHAARHQGSPTAKGSSGLAQGSKHRMAKDLSGHVARCLECG</sequence>
<evidence type="ECO:0000313" key="3">
    <source>
        <dbReference type="Proteomes" id="UP001589716"/>
    </source>
</evidence>
<proteinExistence type="predicted"/>
<protein>
    <recommendedName>
        <fullName evidence="4">Transposase</fullName>
    </recommendedName>
</protein>
<evidence type="ECO:0000256" key="1">
    <source>
        <dbReference type="SAM" id="MobiDB-lite"/>
    </source>
</evidence>
<dbReference type="Proteomes" id="UP001589716">
    <property type="component" value="Unassembled WGS sequence"/>
</dbReference>
<dbReference type="EMBL" id="JBHMCT010000013">
    <property type="protein sequence ID" value="MFB9556908.1"/>
    <property type="molecule type" value="Genomic_DNA"/>
</dbReference>
<comment type="caution">
    <text evidence="2">The sequence shown here is derived from an EMBL/GenBank/DDBJ whole genome shotgun (WGS) entry which is preliminary data.</text>
</comment>